<feature type="transmembrane region" description="Helical" evidence="7">
    <location>
        <begin position="215"/>
        <end position="236"/>
    </location>
</feature>
<evidence type="ECO:0000256" key="4">
    <source>
        <dbReference type="ARBA" id="ARBA00022989"/>
    </source>
</evidence>
<evidence type="ECO:0000313" key="8">
    <source>
        <dbReference type="EMBL" id="NNU74721.1"/>
    </source>
</evidence>
<comment type="similarity">
    <text evidence="2 6">Belongs to the ABC-3 integral membrane protein family.</text>
</comment>
<dbReference type="InterPro" id="IPR001626">
    <property type="entry name" value="ABC_TroCD"/>
</dbReference>
<reference evidence="8 9" key="1">
    <citation type="submission" date="2020-05" db="EMBL/GenBank/DDBJ databases">
        <title>Complete genome of Clostridium estertheticum subspecies estertheticum, isolated from Vacuum packed lamb meat from New Zealand imported to Switzerland.</title>
        <authorList>
            <person name="Wambui J."/>
            <person name="Stevens M.J.A."/>
            <person name="Stephan R."/>
        </authorList>
    </citation>
    <scope>NUCLEOTIDE SEQUENCE [LARGE SCALE GENOMIC DNA]</scope>
    <source>
        <strain evidence="8 9">CEST001</strain>
    </source>
</reference>
<dbReference type="Pfam" id="PF00950">
    <property type="entry name" value="ABC-3"/>
    <property type="match status" value="1"/>
</dbReference>
<gene>
    <name evidence="8" type="ORF">HLQ16_02095</name>
</gene>
<evidence type="ECO:0000313" key="9">
    <source>
        <dbReference type="Proteomes" id="UP000531659"/>
    </source>
</evidence>
<sequence>MFQYSFMQNAFMISILISILCPCIGFFLVLRRYSMIGDTLAHASLAGVAIGLLFNGNPIISSFIFTSFCGLLIEFLRDYFKKYAELILVVVLSLSVGIAITIMSSGELHANVNSFLFGSVLTVTRDDLYAVLVLSLVSIVTLIILYNKLVIIAFDEESAKVGRINVKLINYIFAILVAATISVSMRIVGVLVLSSMIALPVATAMQLGKGFKSTLLYSVLFSVIDILLSLFISYYMNCAPGGITALISVVLLALVIIIKNVVYYYQKSVTISLGKKHL</sequence>
<evidence type="ECO:0000256" key="7">
    <source>
        <dbReference type="SAM" id="Phobius"/>
    </source>
</evidence>
<dbReference type="PANTHER" id="PTHR30477">
    <property type="entry name" value="ABC-TRANSPORTER METAL-BINDING PROTEIN"/>
    <property type="match status" value="1"/>
</dbReference>
<evidence type="ECO:0000256" key="3">
    <source>
        <dbReference type="ARBA" id="ARBA00022692"/>
    </source>
</evidence>
<evidence type="ECO:0000256" key="1">
    <source>
        <dbReference type="ARBA" id="ARBA00004141"/>
    </source>
</evidence>
<dbReference type="RefSeq" id="WP_171295591.1">
    <property type="nucleotide sequence ID" value="NZ_CP087098.1"/>
</dbReference>
<evidence type="ECO:0000256" key="2">
    <source>
        <dbReference type="ARBA" id="ARBA00008034"/>
    </source>
</evidence>
<dbReference type="GO" id="GO:0010043">
    <property type="term" value="P:response to zinc ion"/>
    <property type="evidence" value="ECO:0007669"/>
    <property type="project" value="TreeGrafter"/>
</dbReference>
<keyword evidence="5 7" id="KW-0472">Membrane</keyword>
<evidence type="ECO:0000256" key="6">
    <source>
        <dbReference type="RuleBase" id="RU003943"/>
    </source>
</evidence>
<dbReference type="Proteomes" id="UP000531659">
    <property type="component" value="Unassembled WGS sequence"/>
</dbReference>
<dbReference type="PANTHER" id="PTHR30477:SF0">
    <property type="entry name" value="METAL TRANSPORT SYSTEM MEMBRANE PROTEIN TM_0125-RELATED"/>
    <property type="match status" value="1"/>
</dbReference>
<comment type="subcellular location">
    <subcellularLocation>
        <location evidence="6">Cell membrane</location>
        <topology evidence="6">Multi-pass membrane protein</topology>
    </subcellularLocation>
    <subcellularLocation>
        <location evidence="1">Membrane</location>
        <topology evidence="1">Multi-pass membrane protein</topology>
    </subcellularLocation>
</comment>
<evidence type="ECO:0000256" key="5">
    <source>
        <dbReference type="ARBA" id="ARBA00023136"/>
    </source>
</evidence>
<keyword evidence="3 6" id="KW-0812">Transmembrane</keyword>
<dbReference type="SUPFAM" id="SSF81345">
    <property type="entry name" value="ABC transporter involved in vitamin B12 uptake, BtuC"/>
    <property type="match status" value="1"/>
</dbReference>
<feature type="transmembrane region" description="Helical" evidence="7">
    <location>
        <begin position="168"/>
        <end position="185"/>
    </location>
</feature>
<dbReference type="GO" id="GO:0043190">
    <property type="term" value="C:ATP-binding cassette (ABC) transporter complex"/>
    <property type="evidence" value="ECO:0007669"/>
    <property type="project" value="InterPro"/>
</dbReference>
<proteinExistence type="inferred from homology"/>
<feature type="transmembrane region" description="Helical" evidence="7">
    <location>
        <begin position="6"/>
        <end position="29"/>
    </location>
</feature>
<organism evidence="8 9">
    <name type="scientific">Clostridium estertheticum</name>
    <dbReference type="NCBI Taxonomy" id="238834"/>
    <lineage>
        <taxon>Bacteria</taxon>
        <taxon>Bacillati</taxon>
        <taxon>Bacillota</taxon>
        <taxon>Clostridia</taxon>
        <taxon>Eubacteriales</taxon>
        <taxon>Clostridiaceae</taxon>
        <taxon>Clostridium</taxon>
    </lineage>
</organism>
<keyword evidence="4 7" id="KW-1133">Transmembrane helix</keyword>
<feature type="transmembrane region" description="Helical" evidence="7">
    <location>
        <begin position="128"/>
        <end position="147"/>
    </location>
</feature>
<dbReference type="AlphaFoldDB" id="A0A7Y3SSU0"/>
<dbReference type="CDD" id="cd06550">
    <property type="entry name" value="TM_ABC_iron-siderophores_like"/>
    <property type="match status" value="1"/>
</dbReference>
<accession>A0A7Y3SSU0</accession>
<name>A0A7Y3SSU0_9CLOT</name>
<dbReference type="Gene3D" id="1.10.3470.10">
    <property type="entry name" value="ABC transporter involved in vitamin B12 uptake, BtuC"/>
    <property type="match status" value="1"/>
</dbReference>
<keyword evidence="6" id="KW-0813">Transport</keyword>
<feature type="transmembrane region" description="Helical" evidence="7">
    <location>
        <begin position="83"/>
        <end position="108"/>
    </location>
</feature>
<feature type="transmembrane region" description="Helical" evidence="7">
    <location>
        <begin position="242"/>
        <end position="265"/>
    </location>
</feature>
<dbReference type="GO" id="GO:0055085">
    <property type="term" value="P:transmembrane transport"/>
    <property type="evidence" value="ECO:0007669"/>
    <property type="project" value="InterPro"/>
</dbReference>
<comment type="caution">
    <text evidence="8">The sequence shown here is derived from an EMBL/GenBank/DDBJ whole genome shotgun (WGS) entry which is preliminary data.</text>
</comment>
<dbReference type="InterPro" id="IPR037294">
    <property type="entry name" value="ABC_BtuC-like"/>
</dbReference>
<dbReference type="EMBL" id="JABEYB010000002">
    <property type="protein sequence ID" value="NNU74721.1"/>
    <property type="molecule type" value="Genomic_DNA"/>
</dbReference>
<feature type="transmembrane region" description="Helical" evidence="7">
    <location>
        <begin position="59"/>
        <end position="76"/>
    </location>
</feature>
<protein>
    <submittedName>
        <fullName evidence="8">Metal ABC transporter permease</fullName>
    </submittedName>
</protein>